<evidence type="ECO:0000256" key="1">
    <source>
        <dbReference type="ARBA" id="ARBA00022505"/>
    </source>
</evidence>
<dbReference type="InterPro" id="IPR008274">
    <property type="entry name" value="AldOxase/xan_DH_MoCoBD1"/>
</dbReference>
<name>A0AA37BRI8_9ARCH</name>
<keyword evidence="5" id="KW-1185">Reference proteome</keyword>
<dbReference type="AlphaFoldDB" id="A0AA37BRI8"/>
<reference evidence="4" key="1">
    <citation type="journal article" date="2014" name="Int. J. Syst. Evol. Microbiol.">
        <title>Complete genome sequence of Corynebacterium casei LMG S-19264T (=DSM 44701T), isolated from a smear-ripened cheese.</title>
        <authorList>
            <consortium name="US DOE Joint Genome Institute (JGI-PGF)"/>
            <person name="Walter F."/>
            <person name="Albersmeier A."/>
            <person name="Kalinowski J."/>
            <person name="Ruckert C."/>
        </authorList>
    </citation>
    <scope>NUCLEOTIDE SEQUENCE</scope>
    <source>
        <strain evidence="4">JCM 13583</strain>
    </source>
</reference>
<dbReference type="PANTHER" id="PTHR11908:SF132">
    <property type="entry name" value="ALDEHYDE OXIDASE 1-RELATED"/>
    <property type="match status" value="1"/>
</dbReference>
<accession>A0AA37BRI8</accession>
<dbReference type="InterPro" id="IPR016208">
    <property type="entry name" value="Ald_Oxase/xanthine_DH-like"/>
</dbReference>
<dbReference type="InterPro" id="IPR037165">
    <property type="entry name" value="AldOxase/xan_DH_Mopterin-bd_sf"/>
</dbReference>
<dbReference type="Gene3D" id="3.90.1170.50">
    <property type="entry name" value="Aldehyde oxidase/xanthine dehydrogenase, a/b hammerhead"/>
    <property type="match status" value="1"/>
</dbReference>
<evidence type="ECO:0000259" key="3">
    <source>
        <dbReference type="SMART" id="SM01008"/>
    </source>
</evidence>
<dbReference type="PANTHER" id="PTHR11908">
    <property type="entry name" value="XANTHINE DEHYDROGENASE"/>
    <property type="match status" value="1"/>
</dbReference>
<evidence type="ECO:0000256" key="2">
    <source>
        <dbReference type="ARBA" id="ARBA00023002"/>
    </source>
</evidence>
<comment type="caution">
    <text evidence="4">The sequence shown here is derived from an EMBL/GenBank/DDBJ whole genome shotgun (WGS) entry which is preliminary data.</text>
</comment>
<evidence type="ECO:0000313" key="4">
    <source>
        <dbReference type="EMBL" id="GGM71171.1"/>
    </source>
</evidence>
<keyword evidence="2" id="KW-0560">Oxidoreductase</keyword>
<proteinExistence type="predicted"/>
<dbReference type="SUPFAM" id="SSF54665">
    <property type="entry name" value="CO dehydrogenase molybdoprotein N-domain-like"/>
    <property type="match status" value="1"/>
</dbReference>
<evidence type="ECO:0000313" key="5">
    <source>
        <dbReference type="Proteomes" id="UP000632195"/>
    </source>
</evidence>
<dbReference type="InterPro" id="IPR000674">
    <property type="entry name" value="Ald_Oxase/Xan_DH_a/b"/>
</dbReference>
<feature type="domain" description="Aldehyde oxidase/xanthine dehydrogenase a/b hammerhead" evidence="3">
    <location>
        <begin position="19"/>
        <end position="135"/>
    </location>
</feature>
<reference evidence="4" key="2">
    <citation type="submission" date="2022-09" db="EMBL/GenBank/DDBJ databases">
        <authorList>
            <person name="Sun Q."/>
            <person name="Ohkuma M."/>
        </authorList>
    </citation>
    <scope>NUCLEOTIDE SEQUENCE</scope>
    <source>
        <strain evidence="4">JCM 13583</strain>
    </source>
</reference>
<sequence length="780" mass="84626">MDSAFGARIPRFEDVRFVTGRGSYVADIEMPRTLYLKFVRSPYGHARIKGIDKSEALKMPGVYGVFTYEDIRDGVANIPTAWVIPNSDIKAVPYPPLANGKVRYAGEAVAAVLASDQYTAEDAVEKVKVDYEPLLAVTTQEEALKEGAPQLHEEAPGNVAFRWTVSGGDVDGEFRKAKHVLKKRIVNQRLQPAAMEPRAALASYDSGRGELTLYVTSQNPHVHRLLLSLILSIPEHRIRVISPDVGGGFGSKIPVYPWEAIACYLAIKTGRPIKWVEDRTENFLGTIHGRDHVQDIEVAFDDDGKIRALKVSSLANMGAYLSTAGPGVPTILFGLIVTGCYDIRAASVTVTGVFTNTTPTDAYRGAGRPEASYIIERVVDMVAQKLKMDPAEVRMRNFIRPEDFPHPNPLGLVYDSGNYQAALRKALEKVGYEELRKEQEKARKEGRLIGIGISSYVEMCGLGPSTVVTATGFGGGLWGSSTIRVHPTGKVQVLTGAHPHGQGEETTFAQIVAKELGVPVEDVEIVHGDTELTPMGMGTYGSRTTPVEGGSIALSARKVVEKARKIAASLLEVSEGDLEFSNGRFSVKGAPTKSVSIQEVANAAYMASNLPKGVEPMLEATTFYDPENFVFPFGTHVCVVEIDRETGKPHILRYVAVDDCGPQINPMIVEGQVHGGVAQGLAQAMYEQSVYDKDGNLLTSSFMEYLVPGAMELPNIETDSTVTPSPHNPLGVKGIGEAGTIASPQAFVNAVVDALREYGVDHIDMPVTPEKVWRVIHGKR</sequence>
<dbReference type="EMBL" id="BMNY01000001">
    <property type="protein sequence ID" value="GGM71171.1"/>
    <property type="molecule type" value="Genomic_DNA"/>
</dbReference>
<dbReference type="InterPro" id="IPR046867">
    <property type="entry name" value="AldOxase/xan_DH_MoCoBD2"/>
</dbReference>
<dbReference type="Proteomes" id="UP000632195">
    <property type="component" value="Unassembled WGS sequence"/>
</dbReference>
<gene>
    <name evidence="4" type="ORF">GCM10007108_06530</name>
</gene>
<dbReference type="FunFam" id="3.30.365.10:FF:000001">
    <property type="entry name" value="Xanthine dehydrogenase oxidase"/>
    <property type="match status" value="1"/>
</dbReference>
<dbReference type="Pfam" id="PF01315">
    <property type="entry name" value="Ald_Xan_dh_C"/>
    <property type="match status" value="1"/>
</dbReference>
<dbReference type="GO" id="GO:0016491">
    <property type="term" value="F:oxidoreductase activity"/>
    <property type="evidence" value="ECO:0007669"/>
    <property type="project" value="UniProtKB-KW"/>
</dbReference>
<dbReference type="SUPFAM" id="SSF56003">
    <property type="entry name" value="Molybdenum cofactor-binding domain"/>
    <property type="match status" value="1"/>
</dbReference>
<organism evidence="4 5">
    <name type="scientific">Thermogymnomonas acidicola</name>
    <dbReference type="NCBI Taxonomy" id="399579"/>
    <lineage>
        <taxon>Archaea</taxon>
        <taxon>Methanobacteriati</taxon>
        <taxon>Thermoplasmatota</taxon>
        <taxon>Thermoplasmata</taxon>
        <taxon>Thermoplasmatales</taxon>
        <taxon>Thermogymnomonas</taxon>
    </lineage>
</organism>
<dbReference type="Pfam" id="PF20256">
    <property type="entry name" value="MoCoBD_2"/>
    <property type="match status" value="1"/>
</dbReference>
<keyword evidence="1" id="KW-0500">Molybdenum</keyword>
<dbReference type="RefSeq" id="WP_188680278.1">
    <property type="nucleotide sequence ID" value="NZ_BMNY01000001.1"/>
</dbReference>
<dbReference type="InterPro" id="IPR036856">
    <property type="entry name" value="Ald_Oxase/Xan_DH_a/b_sf"/>
</dbReference>
<protein>
    <submittedName>
        <fullName evidence="4">Aldehyde dehydrogenase</fullName>
    </submittedName>
</protein>
<dbReference type="SMART" id="SM01008">
    <property type="entry name" value="Ald_Xan_dh_C"/>
    <property type="match status" value="1"/>
</dbReference>
<dbReference type="Gene3D" id="3.30.365.10">
    <property type="entry name" value="Aldehyde oxidase/xanthine dehydrogenase, molybdopterin binding domain"/>
    <property type="match status" value="4"/>
</dbReference>
<dbReference type="GO" id="GO:0005506">
    <property type="term" value="F:iron ion binding"/>
    <property type="evidence" value="ECO:0007669"/>
    <property type="project" value="InterPro"/>
</dbReference>
<dbReference type="Pfam" id="PF02738">
    <property type="entry name" value="MoCoBD_1"/>
    <property type="match status" value="1"/>
</dbReference>